<feature type="domain" description="FAD-dependent urate hydroxylase HpyO/Asp monooxygenase CreE-like FAD/NAD(P)-binding" evidence="1">
    <location>
        <begin position="11"/>
        <end position="167"/>
    </location>
</feature>
<sequence length="459" mass="48348">MISRDPSRPIAVIGAGFSGTMCAIQLLARLGPERRVLLCERAGTFGRGRAYATGNPDHLLNVRATNMSAYPDWPEHFSEWLATTDFDATEACGIRATPGGTFAARGLYGRYLTELLTRAVTGGDGPPRLDLVHDAVTDLEPGAGGFTLRTEGGASYAIAGAVLAMGNLGATGAPRSRHAADPWAPEGFGRLHPDRPVLIVGTGLTMVDAVATLRRHGFAGPIVALSRRGLLPCAHAAVQPWPMPDLAGATTLAALTARIRSEIARAAAAGIGWRGVIDALRPVTDPLWRNLPAPEKARFLRHLRPFWDIHRHRAAPPSAAFIADEIARGILTVRAGRIRTITDTATEALVTLRPRGGSADETVAVQCILDATGIGRVAETDDPLIRRLLARGLVRPGPFGIGLDATPDLRALGAAEAAPLWVVGPLLRGVLWECTAVPDIRNQAAGLADAVARALSGPA</sequence>
<dbReference type="Pfam" id="PF13454">
    <property type="entry name" value="NAD_binding_9"/>
    <property type="match status" value="1"/>
</dbReference>
<dbReference type="InterPro" id="IPR038732">
    <property type="entry name" value="HpyO/CreE_NAD-binding"/>
</dbReference>
<dbReference type="Gene3D" id="3.50.50.60">
    <property type="entry name" value="FAD/NAD(P)-binding domain"/>
    <property type="match status" value="2"/>
</dbReference>
<dbReference type="SUPFAM" id="SSF51905">
    <property type="entry name" value="FAD/NAD(P)-binding domain"/>
    <property type="match status" value="1"/>
</dbReference>
<keyword evidence="3" id="KW-1185">Reference proteome</keyword>
<dbReference type="PANTHER" id="PTHR40254:SF1">
    <property type="entry name" value="BLR0577 PROTEIN"/>
    <property type="match status" value="1"/>
</dbReference>
<reference evidence="3" key="1">
    <citation type="submission" date="2016-10" db="EMBL/GenBank/DDBJ databases">
        <authorList>
            <person name="Varghese N."/>
            <person name="Submissions S."/>
        </authorList>
    </citation>
    <scope>NUCLEOTIDE SEQUENCE [LARGE SCALE GENOMIC DNA]</scope>
    <source>
        <strain evidence="3">Gh-105</strain>
    </source>
</reference>
<dbReference type="OrthoDB" id="101972at2"/>
<evidence type="ECO:0000313" key="3">
    <source>
        <dbReference type="Proteomes" id="UP000199229"/>
    </source>
</evidence>
<proteinExistence type="predicted"/>
<dbReference type="AlphaFoldDB" id="A0A1I2XCR3"/>
<evidence type="ECO:0000313" key="2">
    <source>
        <dbReference type="EMBL" id="SFH11288.1"/>
    </source>
</evidence>
<dbReference type="STRING" id="582675.SAMN05192565_1387"/>
<dbReference type="Proteomes" id="UP000199229">
    <property type="component" value="Unassembled WGS sequence"/>
</dbReference>
<dbReference type="RefSeq" id="WP_091975269.1">
    <property type="nucleotide sequence ID" value="NZ_FOPM01000038.1"/>
</dbReference>
<dbReference type="PANTHER" id="PTHR40254">
    <property type="entry name" value="BLR0577 PROTEIN"/>
    <property type="match status" value="1"/>
</dbReference>
<name>A0A1I2XCR3_9HYPH</name>
<evidence type="ECO:0000259" key="1">
    <source>
        <dbReference type="Pfam" id="PF13454"/>
    </source>
</evidence>
<accession>A0A1I2XCR3</accession>
<dbReference type="EMBL" id="FOPM01000038">
    <property type="protein sequence ID" value="SFH11288.1"/>
    <property type="molecule type" value="Genomic_DNA"/>
</dbReference>
<gene>
    <name evidence="2" type="ORF">SAMN05192565_1387</name>
</gene>
<organism evidence="2 3">
    <name type="scientific">Methylobacterium gossipiicola</name>
    <dbReference type="NCBI Taxonomy" id="582675"/>
    <lineage>
        <taxon>Bacteria</taxon>
        <taxon>Pseudomonadati</taxon>
        <taxon>Pseudomonadota</taxon>
        <taxon>Alphaproteobacteria</taxon>
        <taxon>Hyphomicrobiales</taxon>
        <taxon>Methylobacteriaceae</taxon>
        <taxon>Methylobacterium</taxon>
    </lineage>
</organism>
<protein>
    <submittedName>
        <fullName evidence="2">Uncharacterized NAD(P)/FAD-binding protein YdhS</fullName>
    </submittedName>
</protein>
<dbReference type="InterPro" id="IPR036188">
    <property type="entry name" value="FAD/NAD-bd_sf"/>
</dbReference>
<dbReference type="InterPro" id="IPR052189">
    <property type="entry name" value="L-asp_N-monooxygenase_NS-form"/>
</dbReference>